<dbReference type="Proteomes" id="UP000055024">
    <property type="component" value="Unassembled WGS sequence"/>
</dbReference>
<comment type="caution">
    <text evidence="1">The sequence shown here is derived from an EMBL/GenBank/DDBJ whole genome shotgun (WGS) entry which is preliminary data.</text>
</comment>
<keyword evidence="2" id="KW-1185">Reference proteome</keyword>
<protein>
    <submittedName>
        <fullName evidence="1">Uncharacterized protein</fullName>
    </submittedName>
</protein>
<accession>A0A0V1GFE3</accession>
<name>A0A0V1GFE3_9BILA</name>
<dbReference type="AlphaFoldDB" id="A0A0V1GFE3"/>
<sequence>MQMFIDDDILITIFDLCCCSLMNNRQVVAL</sequence>
<proteinExistence type="predicted"/>
<dbReference type="EMBL" id="JYDP01002563">
    <property type="protein sequence ID" value="KRY96754.1"/>
    <property type="molecule type" value="Genomic_DNA"/>
</dbReference>
<gene>
    <name evidence="1" type="ORF">T11_4473</name>
</gene>
<organism evidence="1 2">
    <name type="scientific">Trichinella zimbabwensis</name>
    <dbReference type="NCBI Taxonomy" id="268475"/>
    <lineage>
        <taxon>Eukaryota</taxon>
        <taxon>Metazoa</taxon>
        <taxon>Ecdysozoa</taxon>
        <taxon>Nematoda</taxon>
        <taxon>Enoplea</taxon>
        <taxon>Dorylaimia</taxon>
        <taxon>Trichinellida</taxon>
        <taxon>Trichinellidae</taxon>
        <taxon>Trichinella</taxon>
    </lineage>
</organism>
<reference evidence="1 2" key="1">
    <citation type="submission" date="2015-01" db="EMBL/GenBank/DDBJ databases">
        <title>Evolution of Trichinella species and genotypes.</title>
        <authorList>
            <person name="Korhonen P.K."/>
            <person name="Edoardo P."/>
            <person name="Giuseppe L.R."/>
            <person name="Gasser R.B."/>
        </authorList>
    </citation>
    <scope>NUCLEOTIDE SEQUENCE [LARGE SCALE GENOMIC DNA]</scope>
    <source>
        <strain evidence="1">ISS1029</strain>
    </source>
</reference>
<evidence type="ECO:0000313" key="2">
    <source>
        <dbReference type="Proteomes" id="UP000055024"/>
    </source>
</evidence>
<evidence type="ECO:0000313" key="1">
    <source>
        <dbReference type="EMBL" id="KRY96754.1"/>
    </source>
</evidence>